<sequence>MYRSQICNGSVTQDDNLKASIFISSRRVLHRNISFGEGGRALVQGWNKVESGMASRADLGAGEAMADQGAQGAMVEQTVQEAMVGQGALGAMAEQTVQEAMAGQTVWEAMAGRPPWP</sequence>
<evidence type="ECO:0000313" key="2">
    <source>
        <dbReference type="Proteomes" id="UP000830375"/>
    </source>
</evidence>
<reference evidence="1 2" key="1">
    <citation type="submission" date="2022-01" db="EMBL/GenBank/DDBJ databases">
        <title>A high-quality chromosome-level genome assembly of rohu carp, Labeo rohita.</title>
        <authorList>
            <person name="Arick M.A. II"/>
            <person name="Hsu C.-Y."/>
            <person name="Magbanua Z."/>
            <person name="Pechanova O."/>
            <person name="Grover C."/>
            <person name="Miller E."/>
            <person name="Thrash A."/>
            <person name="Ezzel L."/>
            <person name="Alam S."/>
            <person name="Benzie J."/>
            <person name="Hamilton M."/>
            <person name="Karsi A."/>
            <person name="Lawrence M.L."/>
            <person name="Peterson D.G."/>
        </authorList>
    </citation>
    <scope>NUCLEOTIDE SEQUENCE [LARGE SCALE GENOMIC DNA]</scope>
    <source>
        <strain evidence="2">BAU-BD-2019</strain>
        <tissue evidence="1">Blood</tissue>
    </source>
</reference>
<organism evidence="1 2">
    <name type="scientific">Labeo rohita</name>
    <name type="common">Indian major carp</name>
    <name type="synonym">Cyprinus rohita</name>
    <dbReference type="NCBI Taxonomy" id="84645"/>
    <lineage>
        <taxon>Eukaryota</taxon>
        <taxon>Metazoa</taxon>
        <taxon>Chordata</taxon>
        <taxon>Craniata</taxon>
        <taxon>Vertebrata</taxon>
        <taxon>Euteleostomi</taxon>
        <taxon>Actinopterygii</taxon>
        <taxon>Neopterygii</taxon>
        <taxon>Teleostei</taxon>
        <taxon>Ostariophysi</taxon>
        <taxon>Cypriniformes</taxon>
        <taxon>Cyprinidae</taxon>
        <taxon>Labeoninae</taxon>
        <taxon>Labeonini</taxon>
        <taxon>Labeo</taxon>
    </lineage>
</organism>
<keyword evidence="2" id="KW-1185">Reference proteome</keyword>
<gene>
    <name evidence="1" type="ORF">H4Q32_023940</name>
</gene>
<name>A0ABQ8L8E0_LABRO</name>
<evidence type="ECO:0000313" key="1">
    <source>
        <dbReference type="EMBL" id="KAI2646197.1"/>
    </source>
</evidence>
<comment type="caution">
    <text evidence="1">The sequence shown here is derived from an EMBL/GenBank/DDBJ whole genome shotgun (WGS) entry which is preliminary data.</text>
</comment>
<accession>A0ABQ8L8E0</accession>
<proteinExistence type="predicted"/>
<protein>
    <submittedName>
        <fullName evidence="1">L(+)-tartrate dehydratase subunit beta</fullName>
    </submittedName>
</protein>
<dbReference type="Proteomes" id="UP000830375">
    <property type="component" value="Unassembled WGS sequence"/>
</dbReference>
<dbReference type="EMBL" id="JACTAM010001709">
    <property type="protein sequence ID" value="KAI2646197.1"/>
    <property type="molecule type" value="Genomic_DNA"/>
</dbReference>